<feature type="non-terminal residue" evidence="1">
    <location>
        <position position="1"/>
    </location>
</feature>
<evidence type="ECO:0000313" key="2">
    <source>
        <dbReference type="Proteomes" id="UP000078542"/>
    </source>
</evidence>
<sequence length="104" mass="11660">GRGSSEATVERQRDRTGRRVSTCSTQCLRSRGLRWVAELTRVSDTSRYDRSVKSRAVAARNPSGGFPSGVMRDTNDMMEDALSEVRNNRRYVHKSARAPRGSLD</sequence>
<dbReference type="Proteomes" id="UP000078542">
    <property type="component" value="Unassembled WGS sequence"/>
</dbReference>
<evidence type="ECO:0000313" key="1">
    <source>
        <dbReference type="EMBL" id="KYM99523.1"/>
    </source>
</evidence>
<organism evidence="1 2">
    <name type="scientific">Cyphomyrmex costatus</name>
    <dbReference type="NCBI Taxonomy" id="456900"/>
    <lineage>
        <taxon>Eukaryota</taxon>
        <taxon>Metazoa</taxon>
        <taxon>Ecdysozoa</taxon>
        <taxon>Arthropoda</taxon>
        <taxon>Hexapoda</taxon>
        <taxon>Insecta</taxon>
        <taxon>Pterygota</taxon>
        <taxon>Neoptera</taxon>
        <taxon>Endopterygota</taxon>
        <taxon>Hymenoptera</taxon>
        <taxon>Apocrita</taxon>
        <taxon>Aculeata</taxon>
        <taxon>Formicoidea</taxon>
        <taxon>Formicidae</taxon>
        <taxon>Myrmicinae</taxon>
        <taxon>Cyphomyrmex</taxon>
    </lineage>
</organism>
<keyword evidence="2" id="KW-1185">Reference proteome</keyword>
<protein>
    <submittedName>
        <fullName evidence="1">Uncharacterized protein</fullName>
    </submittedName>
</protein>
<proteinExistence type="predicted"/>
<gene>
    <name evidence="1" type="ORF">ALC62_09705</name>
</gene>
<reference evidence="1 2" key="1">
    <citation type="submission" date="2016-03" db="EMBL/GenBank/DDBJ databases">
        <title>Cyphomyrmex costatus WGS genome.</title>
        <authorList>
            <person name="Nygaard S."/>
            <person name="Hu H."/>
            <person name="Boomsma J."/>
            <person name="Zhang G."/>
        </authorList>
    </citation>
    <scope>NUCLEOTIDE SEQUENCE [LARGE SCALE GENOMIC DNA]</scope>
    <source>
        <strain evidence="1">MS0001</strain>
        <tissue evidence="1">Whole body</tissue>
    </source>
</reference>
<dbReference type="AlphaFoldDB" id="A0A151IF08"/>
<dbReference type="EMBL" id="KQ977808">
    <property type="protein sequence ID" value="KYM99523.1"/>
    <property type="molecule type" value="Genomic_DNA"/>
</dbReference>
<accession>A0A151IF08</accession>
<name>A0A151IF08_9HYME</name>